<evidence type="ECO:0000313" key="8">
    <source>
        <dbReference type="Proteomes" id="UP000664857"/>
    </source>
</evidence>
<name>A0ABS3HRP4_9ENTE</name>
<proteinExistence type="inferred from homology"/>
<evidence type="ECO:0000313" key="7">
    <source>
        <dbReference type="EMBL" id="MBO0476400.1"/>
    </source>
</evidence>
<keyword evidence="8" id="KW-1185">Reference proteome</keyword>
<evidence type="ECO:0000256" key="2">
    <source>
        <dbReference type="ARBA" id="ARBA00009012"/>
    </source>
</evidence>
<dbReference type="Proteomes" id="UP000664857">
    <property type="component" value="Unassembled WGS sequence"/>
</dbReference>
<comment type="similarity">
    <text evidence="2">Belongs to the TMEM19 family.</text>
</comment>
<accession>A0ABS3HRP4</accession>
<keyword evidence="3 6" id="KW-0812">Transmembrane</keyword>
<keyword evidence="4 6" id="KW-1133">Transmembrane helix</keyword>
<gene>
    <name evidence="7" type="ORF">DOK76_04915</name>
</gene>
<dbReference type="RefSeq" id="WP_206965393.1">
    <property type="nucleotide sequence ID" value="NZ_JAFLVX010000015.1"/>
</dbReference>
<feature type="transmembrane region" description="Helical" evidence="6">
    <location>
        <begin position="194"/>
        <end position="216"/>
    </location>
</feature>
<dbReference type="PANTHER" id="PTHR13353:SF5">
    <property type="entry name" value="TRANSMEMBRANE PROTEIN 19"/>
    <property type="match status" value="1"/>
</dbReference>
<feature type="transmembrane region" description="Helical" evidence="6">
    <location>
        <begin position="90"/>
        <end position="109"/>
    </location>
</feature>
<dbReference type="InterPro" id="IPR002794">
    <property type="entry name" value="DUF92_TMEM19"/>
</dbReference>
<dbReference type="EMBL" id="JAFLVX010000015">
    <property type="protein sequence ID" value="MBO0476400.1"/>
    <property type="molecule type" value="Genomic_DNA"/>
</dbReference>
<protein>
    <submittedName>
        <fullName evidence="7">DUF92 domain-containing protein</fullName>
    </submittedName>
</protein>
<keyword evidence="5 6" id="KW-0472">Membrane</keyword>
<evidence type="ECO:0000256" key="3">
    <source>
        <dbReference type="ARBA" id="ARBA00022692"/>
    </source>
</evidence>
<reference evidence="7 8" key="1">
    <citation type="submission" date="2021-03" db="EMBL/GenBank/DDBJ databases">
        <title>Enterococcal diversity collection.</title>
        <authorList>
            <person name="Gilmore M.S."/>
            <person name="Schwartzman J."/>
            <person name="Van Tyne D."/>
            <person name="Martin M."/>
            <person name="Earl A.M."/>
            <person name="Manson A.L."/>
            <person name="Straub T."/>
            <person name="Salamzade R."/>
            <person name="Saavedra J."/>
            <person name="Lebreton F."/>
            <person name="Prichula J."/>
            <person name="Schaufler K."/>
            <person name="Gaca A."/>
            <person name="Sgardioli B."/>
            <person name="Wagenaar J."/>
            <person name="Strong T."/>
        </authorList>
    </citation>
    <scope>NUCLEOTIDE SEQUENCE [LARGE SCALE GENOMIC DNA]</scope>
    <source>
        <strain evidence="7 8">DIV0080</strain>
    </source>
</reference>
<dbReference type="Pfam" id="PF01940">
    <property type="entry name" value="DUF92"/>
    <property type="match status" value="1"/>
</dbReference>
<comment type="caution">
    <text evidence="7">The sequence shown here is derived from an EMBL/GenBank/DDBJ whole genome shotgun (WGS) entry which is preliminary data.</text>
</comment>
<evidence type="ECO:0000256" key="6">
    <source>
        <dbReference type="SAM" id="Phobius"/>
    </source>
</evidence>
<evidence type="ECO:0000256" key="5">
    <source>
        <dbReference type="ARBA" id="ARBA00023136"/>
    </source>
</evidence>
<evidence type="ECO:0000256" key="4">
    <source>
        <dbReference type="ARBA" id="ARBA00022989"/>
    </source>
</evidence>
<feature type="transmembrane region" description="Helical" evidence="6">
    <location>
        <begin position="247"/>
        <end position="264"/>
    </location>
</feature>
<feature type="transmembrane region" description="Helical" evidence="6">
    <location>
        <begin position="160"/>
        <end position="182"/>
    </location>
</feature>
<comment type="subcellular location">
    <subcellularLocation>
        <location evidence="1">Membrane</location>
        <topology evidence="1">Multi-pass membrane protein</topology>
    </subcellularLocation>
</comment>
<sequence>MLIFLLILGLIGSTFIAISGYFLHAISFSGIFATIFIGTSLALTGNIPIWATVIFLFGSSLVINLIKQVLFPDSLSKETVIHEKNGPRDYFQILANTLPATIFILLYTFTSNNSFLLGSLASLAGATADTWASEIGMLSKRKPIDITTFKPLPTGLSGGVSLLGLIASFFGSLFAVLIFFIFSKLFYQETTTQHLFSIVVLGFFTSLLDSLLGSLFQRTYQTTNNELTEQATGNKLVHGVTWLSNDGVNLIATSCIAIITFLLTN</sequence>
<organism evidence="7 8">
    <name type="scientific">Candidatus Vagococcus giribetii</name>
    <dbReference type="NCBI Taxonomy" id="2230876"/>
    <lineage>
        <taxon>Bacteria</taxon>
        <taxon>Bacillati</taxon>
        <taxon>Bacillota</taxon>
        <taxon>Bacilli</taxon>
        <taxon>Lactobacillales</taxon>
        <taxon>Enterococcaceae</taxon>
        <taxon>Vagococcus</taxon>
    </lineage>
</organism>
<evidence type="ECO:0000256" key="1">
    <source>
        <dbReference type="ARBA" id="ARBA00004141"/>
    </source>
</evidence>
<dbReference type="PANTHER" id="PTHR13353">
    <property type="entry name" value="TRANSMEMBRANE PROTEIN 19"/>
    <property type="match status" value="1"/>
</dbReference>